<accession>A0A381TJJ4</accession>
<reference evidence="2" key="1">
    <citation type="submission" date="2018-05" db="EMBL/GenBank/DDBJ databases">
        <authorList>
            <person name="Lanie J.A."/>
            <person name="Ng W.-L."/>
            <person name="Kazmierczak K.M."/>
            <person name="Andrzejewski T.M."/>
            <person name="Davidsen T.M."/>
            <person name="Wayne K.J."/>
            <person name="Tettelin H."/>
            <person name="Glass J.I."/>
            <person name="Rusch D."/>
            <person name="Podicherti R."/>
            <person name="Tsui H.-C.T."/>
            <person name="Winkler M.E."/>
        </authorList>
    </citation>
    <scope>NUCLEOTIDE SEQUENCE</scope>
</reference>
<feature type="domain" description="Amidohydrolase 3" evidence="1">
    <location>
        <begin position="71"/>
        <end position="502"/>
    </location>
</feature>
<dbReference type="GO" id="GO:0019213">
    <property type="term" value="F:deacetylase activity"/>
    <property type="evidence" value="ECO:0007669"/>
    <property type="project" value="InterPro"/>
</dbReference>
<gene>
    <name evidence="2" type="ORF">METZ01_LOCUS69064</name>
</gene>
<protein>
    <recommendedName>
        <fullName evidence="1">Amidohydrolase 3 domain-containing protein</fullName>
    </recommendedName>
</protein>
<name>A0A381TJJ4_9ZZZZ</name>
<dbReference type="SUPFAM" id="SSF51556">
    <property type="entry name" value="Metallo-dependent hydrolases"/>
    <property type="match status" value="1"/>
</dbReference>
<proteinExistence type="predicted"/>
<dbReference type="SUPFAM" id="SSF51338">
    <property type="entry name" value="Composite domain of metallo-dependent hydrolases"/>
    <property type="match status" value="1"/>
</dbReference>
<dbReference type="GO" id="GO:0016810">
    <property type="term" value="F:hydrolase activity, acting on carbon-nitrogen (but not peptide) bonds"/>
    <property type="evidence" value="ECO:0007669"/>
    <property type="project" value="InterPro"/>
</dbReference>
<dbReference type="EMBL" id="UINC01004697">
    <property type="protein sequence ID" value="SVA16210.1"/>
    <property type="molecule type" value="Genomic_DNA"/>
</dbReference>
<dbReference type="PANTHER" id="PTHR42717">
    <property type="entry name" value="DIHYDROOROTASE-RELATED"/>
    <property type="match status" value="1"/>
</dbReference>
<dbReference type="AlphaFoldDB" id="A0A381TJJ4"/>
<evidence type="ECO:0000313" key="2">
    <source>
        <dbReference type="EMBL" id="SVA16210.1"/>
    </source>
</evidence>
<dbReference type="InterPro" id="IPR032466">
    <property type="entry name" value="Metal_Hydrolase"/>
</dbReference>
<sequence length="530" mass="56964">LKNALILCVLSTACATEEGAVADFLLIGGQVIDGSGSDPAQADLAVTGERISFLGDAASAGMQARDTVQVEDLVVTPGFIDMHSHAELDADHGRDARAFLHQGITTVALGVDGGGGSDVASRLEGWLRNGIGVNAFLFVGHNAARRSVIGMEDRSPSDEELVEMRSFVRKGMEEGAYGLSSGLFYLPGNYAETEEVIELNRVAAAYPGAIYDTHDRDLGAAYPSFGYLNSIAEGIRIGEEAGTKVIFSHFNAQGAHNYGRAPEGAALIQEARERGIDVAGAHHSYTATQSNLRSYTIPGWVVAGGDTAMVRRFNDLDTLPIIDLQTREMLEIRGGAGNILFVDQRPDLNGKTLMQVADERGLSAPEAAREILRAGNAGVMNLRLYDDENTRHLAQVDWMMTCTDGRDPGPTRPITHPRAFGSFTKKLKELVIDDGLISLPFAIRSMTGLAADFLGWTDRGYLREGMVADITVLDLSEVQDMATYEAPHQYSEGTVHVFVNGVFSIRDGEVTVGLAGKPLMRAGRVFDGLD</sequence>
<dbReference type="InterPro" id="IPR011059">
    <property type="entry name" value="Metal-dep_hydrolase_composite"/>
</dbReference>
<dbReference type="Gene3D" id="3.20.20.140">
    <property type="entry name" value="Metal-dependent hydrolases"/>
    <property type="match status" value="2"/>
</dbReference>
<dbReference type="InterPro" id="IPR020043">
    <property type="entry name" value="Deacetylase_Atu3266-like"/>
</dbReference>
<dbReference type="PANTHER" id="PTHR42717:SF1">
    <property type="entry name" value="IMIDAZOLONEPROPIONASE AND RELATED AMIDOHYDROLASES"/>
    <property type="match status" value="1"/>
</dbReference>
<evidence type="ECO:0000259" key="1">
    <source>
        <dbReference type="Pfam" id="PF07969"/>
    </source>
</evidence>
<dbReference type="Pfam" id="PF07969">
    <property type="entry name" value="Amidohydro_3"/>
    <property type="match status" value="1"/>
</dbReference>
<feature type="non-terminal residue" evidence="2">
    <location>
        <position position="1"/>
    </location>
</feature>
<dbReference type="InterPro" id="IPR013108">
    <property type="entry name" value="Amidohydro_3"/>
</dbReference>
<organism evidence="2">
    <name type="scientific">marine metagenome</name>
    <dbReference type="NCBI Taxonomy" id="408172"/>
    <lineage>
        <taxon>unclassified sequences</taxon>
        <taxon>metagenomes</taxon>
        <taxon>ecological metagenomes</taxon>
    </lineage>
</organism>